<evidence type="ECO:0000313" key="1">
    <source>
        <dbReference type="EMBL" id="KKN59180.1"/>
    </source>
</evidence>
<protein>
    <submittedName>
        <fullName evidence="1">Uncharacterized protein</fullName>
    </submittedName>
</protein>
<gene>
    <name evidence="1" type="ORF">LCGC14_0544630</name>
</gene>
<organism evidence="1">
    <name type="scientific">marine sediment metagenome</name>
    <dbReference type="NCBI Taxonomy" id="412755"/>
    <lineage>
        <taxon>unclassified sequences</taxon>
        <taxon>metagenomes</taxon>
        <taxon>ecological metagenomes</taxon>
    </lineage>
</organism>
<dbReference type="EMBL" id="LAZR01000735">
    <property type="protein sequence ID" value="KKN59180.1"/>
    <property type="molecule type" value="Genomic_DNA"/>
</dbReference>
<proteinExistence type="predicted"/>
<dbReference type="AlphaFoldDB" id="A0A0F9RRS2"/>
<reference evidence="1" key="1">
    <citation type="journal article" date="2015" name="Nature">
        <title>Complex archaea that bridge the gap between prokaryotes and eukaryotes.</title>
        <authorList>
            <person name="Spang A."/>
            <person name="Saw J.H."/>
            <person name="Jorgensen S.L."/>
            <person name="Zaremba-Niedzwiedzka K."/>
            <person name="Martijn J."/>
            <person name="Lind A.E."/>
            <person name="van Eijk R."/>
            <person name="Schleper C."/>
            <person name="Guy L."/>
            <person name="Ettema T.J."/>
        </authorList>
    </citation>
    <scope>NUCLEOTIDE SEQUENCE</scope>
</reference>
<name>A0A0F9RRS2_9ZZZZ</name>
<accession>A0A0F9RRS2</accession>
<sequence>MSATMSKDDAHKLIEQLPVNATWEDLMHEIYVRETIEKGMADSQAGNITSVADIRKKYGLPE</sequence>
<comment type="caution">
    <text evidence="1">The sequence shown here is derived from an EMBL/GenBank/DDBJ whole genome shotgun (WGS) entry which is preliminary data.</text>
</comment>